<evidence type="ECO:0000313" key="12">
    <source>
        <dbReference type="Proteomes" id="UP001139353"/>
    </source>
</evidence>
<proteinExistence type="predicted"/>
<keyword evidence="5 9" id="KW-1133">Transmembrane helix</keyword>
<evidence type="ECO:0000256" key="9">
    <source>
        <dbReference type="SAM" id="Phobius"/>
    </source>
</evidence>
<evidence type="ECO:0000256" key="6">
    <source>
        <dbReference type="ARBA" id="ARBA00023136"/>
    </source>
</evidence>
<evidence type="ECO:0000256" key="7">
    <source>
        <dbReference type="SAM" id="Coils"/>
    </source>
</evidence>
<dbReference type="PANTHER" id="PTHR30462:SF2">
    <property type="entry name" value="INTERMEMBRANE TRANSPORT PROTEIN PQIB"/>
    <property type="match status" value="1"/>
</dbReference>
<organism evidence="11 12">
    <name type="scientific">Scleromatobacter humisilvae</name>
    <dbReference type="NCBI Taxonomy" id="2897159"/>
    <lineage>
        <taxon>Bacteria</taxon>
        <taxon>Pseudomonadati</taxon>
        <taxon>Pseudomonadota</taxon>
        <taxon>Betaproteobacteria</taxon>
        <taxon>Burkholderiales</taxon>
        <taxon>Sphaerotilaceae</taxon>
        <taxon>Scleromatobacter</taxon>
    </lineage>
</organism>
<dbReference type="InterPro" id="IPR003399">
    <property type="entry name" value="Mce/MlaD"/>
</dbReference>
<reference evidence="11" key="1">
    <citation type="submission" date="2021-11" db="EMBL/GenBank/DDBJ databases">
        <title>BS-T2-15 a new species belonging to the Comamonadaceae family isolated from the soil of a French oak forest.</title>
        <authorList>
            <person name="Mieszkin S."/>
            <person name="Alain K."/>
        </authorList>
    </citation>
    <scope>NUCLEOTIDE SEQUENCE</scope>
    <source>
        <strain evidence="11">BS-T2-15</strain>
    </source>
</reference>
<evidence type="ECO:0000256" key="1">
    <source>
        <dbReference type="ARBA" id="ARBA00004533"/>
    </source>
</evidence>
<comment type="caution">
    <text evidence="11">The sequence shown here is derived from an EMBL/GenBank/DDBJ whole genome shotgun (WGS) entry which is preliminary data.</text>
</comment>
<name>A0A9X1YIL9_9BURK</name>
<evidence type="ECO:0000256" key="3">
    <source>
        <dbReference type="ARBA" id="ARBA00022519"/>
    </source>
</evidence>
<feature type="compositionally biased region" description="Pro residues" evidence="8">
    <location>
        <begin position="13"/>
        <end position="29"/>
    </location>
</feature>
<feature type="region of interest" description="Disordered" evidence="8">
    <location>
        <begin position="1"/>
        <end position="29"/>
    </location>
</feature>
<evidence type="ECO:0000259" key="10">
    <source>
        <dbReference type="Pfam" id="PF02470"/>
    </source>
</evidence>
<sequence>MSAPEEPRDDAPAPVPAAPAAKTPPPDLPRPVIARRAHYSLWLVWLVPLIAVIIGVYLGARSIINRGPTITIYFHNAEGIEANKTHIKYKDVDVGIVRRVKLTKDHREVEVTAEMRGNSGIENLLVTDTRFWVVRPRVGAAGVSGLGTLLSGAYIGMDAGRNATEKREFEGLDVQPAITADVPGRSFTLISDDLGSLDIGSPIYLRRVPVGQVLAYAMQPDGRHIKFTIFITAPYDRFVSAHSRFWHASGIDVDFGAQGLHVQTQSVVSVLAGGVAFQDLPDPDGAALATPPEAPENTQFTLYAQMSDALKLPDSQGFDYRLLFASSVRGLAVGAPVEYRGLPIGEVTRISVDGTPEESNPEPKIAVDVRVYPRRLPTINKSGPDDMTLDDQRKRIDPMVKRGFRAQLKSGSLLTGQLYVSLDFVKDAPAARIDWTTTPPTLPTAPGGFDDLQATLSSIARKLDAIPYDQLAGDLHKDLADIDVSLKKVDSLVDHLDTGVVPEAQKTLADARKAVDDLRKTLATVDQTVGPQTTGALSEVSKAAASLNNLAEFLKRHPESLLKGTPDDPK</sequence>
<feature type="domain" description="Mce/MlaD" evidence="10">
    <location>
        <begin position="320"/>
        <end position="424"/>
    </location>
</feature>
<keyword evidence="4 9" id="KW-0812">Transmembrane</keyword>
<keyword evidence="7" id="KW-0175">Coiled coil</keyword>
<protein>
    <submittedName>
        <fullName evidence="11">MlaD family protein</fullName>
    </submittedName>
</protein>
<feature type="coiled-coil region" evidence="7">
    <location>
        <begin position="501"/>
        <end position="528"/>
    </location>
</feature>
<dbReference type="PANTHER" id="PTHR30462">
    <property type="entry name" value="INTERMEMBRANE TRANSPORT PROTEIN PQIB-RELATED"/>
    <property type="match status" value="1"/>
</dbReference>
<dbReference type="GO" id="GO:0005886">
    <property type="term" value="C:plasma membrane"/>
    <property type="evidence" value="ECO:0007669"/>
    <property type="project" value="UniProtKB-SubCell"/>
</dbReference>
<evidence type="ECO:0000256" key="2">
    <source>
        <dbReference type="ARBA" id="ARBA00022475"/>
    </source>
</evidence>
<feature type="compositionally biased region" description="Basic and acidic residues" evidence="8">
    <location>
        <begin position="1"/>
        <end position="11"/>
    </location>
</feature>
<keyword evidence="2" id="KW-1003">Cell membrane</keyword>
<keyword evidence="3" id="KW-0997">Cell inner membrane</keyword>
<evidence type="ECO:0000256" key="5">
    <source>
        <dbReference type="ARBA" id="ARBA00022989"/>
    </source>
</evidence>
<dbReference type="RefSeq" id="WP_275681538.1">
    <property type="nucleotide sequence ID" value="NZ_JAJLJH010000001.1"/>
</dbReference>
<feature type="domain" description="Mce/MlaD" evidence="10">
    <location>
        <begin position="66"/>
        <end position="160"/>
    </location>
</feature>
<gene>
    <name evidence="11" type="ORF">LPC04_07440</name>
</gene>
<accession>A0A9X1YIL9</accession>
<dbReference type="EMBL" id="JAJLJH010000001">
    <property type="protein sequence ID" value="MCK9685540.1"/>
    <property type="molecule type" value="Genomic_DNA"/>
</dbReference>
<keyword evidence="12" id="KW-1185">Reference proteome</keyword>
<feature type="domain" description="Mce/MlaD" evidence="10">
    <location>
        <begin position="184"/>
        <end position="244"/>
    </location>
</feature>
<dbReference type="Pfam" id="PF02470">
    <property type="entry name" value="MlaD"/>
    <property type="match status" value="3"/>
</dbReference>
<dbReference type="Proteomes" id="UP001139353">
    <property type="component" value="Unassembled WGS sequence"/>
</dbReference>
<dbReference type="AlphaFoldDB" id="A0A9X1YIL9"/>
<evidence type="ECO:0000313" key="11">
    <source>
        <dbReference type="EMBL" id="MCK9685540.1"/>
    </source>
</evidence>
<keyword evidence="6 9" id="KW-0472">Membrane</keyword>
<dbReference type="InterPro" id="IPR051800">
    <property type="entry name" value="PqiA-PqiB_transport"/>
</dbReference>
<evidence type="ECO:0000256" key="4">
    <source>
        <dbReference type="ARBA" id="ARBA00022692"/>
    </source>
</evidence>
<comment type="subcellular location">
    <subcellularLocation>
        <location evidence="1">Cell inner membrane</location>
    </subcellularLocation>
</comment>
<evidence type="ECO:0000256" key="8">
    <source>
        <dbReference type="SAM" id="MobiDB-lite"/>
    </source>
</evidence>
<feature type="transmembrane region" description="Helical" evidence="9">
    <location>
        <begin position="39"/>
        <end position="60"/>
    </location>
</feature>